<comment type="caution">
    <text evidence="1">The sequence shown here is derived from an EMBL/GenBank/DDBJ whole genome shotgun (WGS) entry which is preliminary data.</text>
</comment>
<gene>
    <name evidence="1" type="ORF">TWF703_001120</name>
</gene>
<reference evidence="1 2" key="1">
    <citation type="submission" date="2019-06" db="EMBL/GenBank/DDBJ databases">
        <authorList>
            <person name="Palmer J.M."/>
        </authorList>
    </citation>
    <scope>NUCLEOTIDE SEQUENCE [LARGE SCALE GENOMIC DNA]</scope>
    <source>
        <strain evidence="1 2">TWF703</strain>
    </source>
</reference>
<dbReference type="Proteomes" id="UP000480548">
    <property type="component" value="Unassembled WGS sequence"/>
</dbReference>
<evidence type="ECO:0000313" key="1">
    <source>
        <dbReference type="EMBL" id="KAF3122730.1"/>
    </source>
</evidence>
<dbReference type="AlphaFoldDB" id="A0A7C8NEA7"/>
<evidence type="ECO:0000313" key="2">
    <source>
        <dbReference type="Proteomes" id="UP000480548"/>
    </source>
</evidence>
<organism evidence="1 2">
    <name type="scientific">Orbilia oligospora</name>
    <name type="common">Nematode-trapping fungus</name>
    <name type="synonym">Arthrobotrys oligospora</name>
    <dbReference type="NCBI Taxonomy" id="2813651"/>
    <lineage>
        <taxon>Eukaryota</taxon>
        <taxon>Fungi</taxon>
        <taxon>Dikarya</taxon>
        <taxon>Ascomycota</taxon>
        <taxon>Pezizomycotina</taxon>
        <taxon>Orbiliomycetes</taxon>
        <taxon>Orbiliales</taxon>
        <taxon>Orbiliaceae</taxon>
        <taxon>Orbilia</taxon>
    </lineage>
</organism>
<proteinExistence type="predicted"/>
<protein>
    <submittedName>
        <fullName evidence="1">Uncharacterized protein</fullName>
    </submittedName>
</protein>
<name>A0A7C8NEA7_ORBOL</name>
<accession>A0A7C8NEA7</accession>
<dbReference type="EMBL" id="WIQZ01000117">
    <property type="protein sequence ID" value="KAF3122730.1"/>
    <property type="molecule type" value="Genomic_DNA"/>
</dbReference>
<sequence>MCFYEQNVFRDCHCFKWGRFRQHCAKEYRTGETCGMKLIYEAVPKAGKCAICNRIDVATRKLVASKEKIYQNEIMELNAQKAAKLRSIG</sequence>